<dbReference type="Proteomes" id="UP000192491">
    <property type="component" value="Unassembled WGS sequence"/>
</dbReference>
<dbReference type="InterPro" id="IPR029044">
    <property type="entry name" value="Nucleotide-diphossugar_trans"/>
</dbReference>
<sequence>MPVHYQFILSIPVADRPAHLRNCLESIHQQITRYGYDGGITIVVAEDSREPQHIAAHQALVAEYGVKGLDVIHFDLPEQYQALQSIPVAQRQLLGNLLTTQPAERFYRKGQAANRNLSYLKMLQLTRNKDRTLYYLVDSDQLFLPEIDYFHHINQLFQTHDIAMLTGKLVGDPPVSPSVMAANFLDDVSAFLHEIADYDLNGACQFHRDTPVPHDAAYHDLAKLFGFEQQTSHFDYPCPLSGAHDHRACLETFAARLQAFFFGEHLTRKTVYQPGADPLALTPARTIYPGNYIVNFDGLKYIIPFGHLRLRMSGPTAGRLIQAEIGERFAAANLPMLHKRTTDADDGFRPGVEQQHDAAIDISDEFERQFFGDLMLFSVVAWLKQYDLAQLANAAAVQQVMDTVEAELLILYEAKHAAVNAQVQALEQWVQQPQHGWQGTPALTQVLQFLGNIRRNFSDQSLAWQQIQSAEHRAKRKQQMVAALMGYRGEREVWDQLFSEDVTSHERVN</sequence>
<proteinExistence type="predicted"/>
<organism evidence="1 2">
    <name type="scientific">Thiothrix lacustris</name>
    <dbReference type="NCBI Taxonomy" id="525917"/>
    <lineage>
        <taxon>Bacteria</taxon>
        <taxon>Pseudomonadati</taxon>
        <taxon>Pseudomonadota</taxon>
        <taxon>Gammaproteobacteria</taxon>
        <taxon>Thiotrichales</taxon>
        <taxon>Thiotrichaceae</taxon>
        <taxon>Thiothrix</taxon>
    </lineage>
</organism>
<dbReference type="EMBL" id="MTEJ01000556">
    <property type="protein sequence ID" value="OQX01678.1"/>
    <property type="molecule type" value="Genomic_DNA"/>
</dbReference>
<accession>A0A1Y1QAT9</accession>
<dbReference type="STRING" id="1123401.GCA_000621325_00657"/>
<comment type="caution">
    <text evidence="1">The sequence shown here is derived from an EMBL/GenBank/DDBJ whole genome shotgun (WGS) entry which is preliminary data.</text>
</comment>
<dbReference type="SUPFAM" id="SSF53448">
    <property type="entry name" value="Nucleotide-diphospho-sugar transferases"/>
    <property type="match status" value="1"/>
</dbReference>
<name>A0A1Y1QAT9_9GAMM</name>
<evidence type="ECO:0000313" key="1">
    <source>
        <dbReference type="EMBL" id="OQX01678.1"/>
    </source>
</evidence>
<reference evidence="1 2" key="1">
    <citation type="submission" date="2017-01" db="EMBL/GenBank/DDBJ databases">
        <title>Novel large sulfur bacteria in the metagenomes of groundwater-fed chemosynthetic microbial mats in the Lake Huron basin.</title>
        <authorList>
            <person name="Sharrar A.M."/>
            <person name="Flood B.E."/>
            <person name="Bailey J.V."/>
            <person name="Jones D.S."/>
            <person name="Biddanda B."/>
            <person name="Ruberg S.A."/>
            <person name="Marcus D.N."/>
            <person name="Dick G.J."/>
        </authorList>
    </citation>
    <scope>NUCLEOTIDE SEQUENCE [LARGE SCALE GENOMIC DNA]</scope>
    <source>
        <strain evidence="1">A8</strain>
    </source>
</reference>
<gene>
    <name evidence="1" type="ORF">BWK73_45285</name>
</gene>
<dbReference type="AlphaFoldDB" id="A0A1Y1QAT9"/>
<evidence type="ECO:0000313" key="2">
    <source>
        <dbReference type="Proteomes" id="UP000192491"/>
    </source>
</evidence>
<protein>
    <submittedName>
        <fullName evidence="1">Uncharacterized protein</fullName>
    </submittedName>
</protein>